<proteinExistence type="predicted"/>
<reference evidence="2" key="1">
    <citation type="submission" date="2021-01" db="EMBL/GenBank/DDBJ databases">
        <title>Genome sequence of Phenylobacterium sp. 20VBR1 isolated from a valley glaceir, Ny-Alesund, Svalbard.</title>
        <authorList>
            <person name="Thomas F.A."/>
            <person name="Krishnan K.P."/>
            <person name="Sinha R.K."/>
        </authorList>
    </citation>
    <scope>NUCLEOTIDE SEQUENCE</scope>
    <source>
        <strain evidence="2">20VBR1</strain>
    </source>
</reference>
<dbReference type="RefSeq" id="WP_215341111.1">
    <property type="nucleotide sequence ID" value="NZ_JAGSGD010000001.1"/>
</dbReference>
<protein>
    <submittedName>
        <fullName evidence="1">Type II toxin-antitoxin system RelE/ParE family toxin</fullName>
    </submittedName>
</protein>
<sequence>MEIVRTATYARNLKRLGKLGATEADVIAMENAIAASPEAGAVIRGSGGMRKIRFGFGGSGKSGGGRTIYYAITDDEVVYLITAYAKVDKSDLTPDEIKLFKTLIEELTR</sequence>
<evidence type="ECO:0000313" key="1">
    <source>
        <dbReference type="EMBL" id="MBR7620372.1"/>
    </source>
</evidence>
<accession>A0A941HXJ0</accession>
<dbReference type="EMBL" id="JAGSGD010000001">
    <property type="protein sequence ID" value="MBR7620372.1"/>
    <property type="molecule type" value="Genomic_DNA"/>
</dbReference>
<evidence type="ECO:0000313" key="3">
    <source>
        <dbReference type="Proteomes" id="UP000622580"/>
    </source>
</evidence>
<reference evidence="1" key="2">
    <citation type="submission" date="2021-04" db="EMBL/GenBank/DDBJ databases">
        <title>Draft genome assembly of strain Phenylobacterium sp. 20VBR1 using MiniION and Illumina platforms.</title>
        <authorList>
            <person name="Thomas F.A."/>
            <person name="Krishnan K.P."/>
            <person name="Sinha R.K."/>
        </authorList>
    </citation>
    <scope>NUCLEOTIDE SEQUENCE</scope>
    <source>
        <strain evidence="1">20VBR1</strain>
    </source>
</reference>
<dbReference type="InterPro" id="IPR009387">
    <property type="entry name" value="HigB-2"/>
</dbReference>
<dbReference type="PIRSF" id="PIRSF039032">
    <property type="entry name" value="HigB-2"/>
    <property type="match status" value="1"/>
</dbReference>
<evidence type="ECO:0000313" key="2">
    <source>
        <dbReference type="EMBL" id="QQZ49208.1"/>
    </source>
</evidence>
<dbReference type="EMBL" id="CP068570">
    <property type="protein sequence ID" value="QQZ49208.1"/>
    <property type="molecule type" value="Genomic_DNA"/>
</dbReference>
<dbReference type="AlphaFoldDB" id="A0A941HXJ0"/>
<organism evidence="1 3">
    <name type="scientific">Phenylobacterium glaciei</name>
    <dbReference type="NCBI Taxonomy" id="2803784"/>
    <lineage>
        <taxon>Bacteria</taxon>
        <taxon>Pseudomonadati</taxon>
        <taxon>Pseudomonadota</taxon>
        <taxon>Alphaproteobacteria</taxon>
        <taxon>Caulobacterales</taxon>
        <taxon>Caulobacteraceae</taxon>
        <taxon>Phenylobacterium</taxon>
    </lineage>
</organism>
<dbReference type="Pfam" id="PF06296">
    <property type="entry name" value="RelE"/>
    <property type="match status" value="1"/>
</dbReference>
<name>A0A941HXJ0_9CAUL</name>
<dbReference type="Proteomes" id="UP000622580">
    <property type="component" value="Unassembled WGS sequence"/>
</dbReference>
<keyword evidence="3" id="KW-1185">Reference proteome</keyword>
<gene>
    <name evidence="1" type="ORF">JKL49_13335</name>
    <name evidence="2" type="ORF">JKL49_19060</name>
</gene>